<dbReference type="GO" id="GO:0003924">
    <property type="term" value="F:GTPase activity"/>
    <property type="evidence" value="ECO:0007669"/>
    <property type="project" value="InterPro"/>
</dbReference>
<dbReference type="Pfam" id="PF00071">
    <property type="entry name" value="Ras"/>
    <property type="match status" value="1"/>
</dbReference>
<accession>A0AAE1CBG5</accession>
<feature type="compositionally biased region" description="Low complexity" evidence="3">
    <location>
        <begin position="401"/>
        <end position="410"/>
    </location>
</feature>
<feature type="compositionally biased region" description="Polar residues" evidence="3">
    <location>
        <begin position="172"/>
        <end position="189"/>
    </location>
</feature>
<feature type="region of interest" description="Disordered" evidence="3">
    <location>
        <begin position="1"/>
        <end position="92"/>
    </location>
</feature>
<keyword evidence="5" id="KW-1185">Reference proteome</keyword>
<reference evidence="4" key="2">
    <citation type="submission" date="2023-06" db="EMBL/GenBank/DDBJ databases">
        <authorList>
            <consortium name="Lawrence Berkeley National Laboratory"/>
            <person name="Haridas S."/>
            <person name="Hensen N."/>
            <person name="Bonometti L."/>
            <person name="Westerberg I."/>
            <person name="Brannstrom I.O."/>
            <person name="Guillou S."/>
            <person name="Cros-Aarteil S."/>
            <person name="Calhoun S."/>
            <person name="Kuo A."/>
            <person name="Mondo S."/>
            <person name="Pangilinan J."/>
            <person name="Riley R."/>
            <person name="Labutti K."/>
            <person name="Andreopoulos B."/>
            <person name="Lipzen A."/>
            <person name="Chen C."/>
            <person name="Yanf M."/>
            <person name="Daum C."/>
            <person name="Ng V."/>
            <person name="Clum A."/>
            <person name="Steindorff A."/>
            <person name="Ohm R."/>
            <person name="Martin F."/>
            <person name="Silar P."/>
            <person name="Natvig D."/>
            <person name="Lalanne C."/>
            <person name="Gautier V."/>
            <person name="Ament-Velasquez S.L."/>
            <person name="Kruys A."/>
            <person name="Hutchinson M.I."/>
            <person name="Powell A.J."/>
            <person name="Barry K."/>
            <person name="Miller A.N."/>
            <person name="Grigoriev I.V."/>
            <person name="Debuchy R."/>
            <person name="Gladieux P."/>
            <person name="Thoren M.H."/>
            <person name="Johannesson H."/>
        </authorList>
    </citation>
    <scope>NUCLEOTIDE SEQUENCE</scope>
    <source>
        <strain evidence="4">CBS 314.62</strain>
    </source>
</reference>
<comment type="caution">
    <text evidence="4">The sequence shown here is derived from an EMBL/GenBank/DDBJ whole genome shotgun (WGS) entry which is preliminary data.</text>
</comment>
<feature type="compositionally biased region" description="Basic and acidic residues" evidence="3">
    <location>
        <begin position="140"/>
        <end position="149"/>
    </location>
</feature>
<reference evidence="4" key="1">
    <citation type="journal article" date="2023" name="Mol. Phylogenet. Evol.">
        <title>Genome-scale phylogeny and comparative genomics of the fungal order Sordariales.</title>
        <authorList>
            <person name="Hensen N."/>
            <person name="Bonometti L."/>
            <person name="Westerberg I."/>
            <person name="Brannstrom I.O."/>
            <person name="Guillou S."/>
            <person name="Cros-Aarteil S."/>
            <person name="Calhoun S."/>
            <person name="Haridas S."/>
            <person name="Kuo A."/>
            <person name="Mondo S."/>
            <person name="Pangilinan J."/>
            <person name="Riley R."/>
            <person name="LaButti K."/>
            <person name="Andreopoulos B."/>
            <person name="Lipzen A."/>
            <person name="Chen C."/>
            <person name="Yan M."/>
            <person name="Daum C."/>
            <person name="Ng V."/>
            <person name="Clum A."/>
            <person name="Steindorff A."/>
            <person name="Ohm R.A."/>
            <person name="Martin F."/>
            <person name="Silar P."/>
            <person name="Natvig D.O."/>
            <person name="Lalanne C."/>
            <person name="Gautier V."/>
            <person name="Ament-Velasquez S.L."/>
            <person name="Kruys A."/>
            <person name="Hutchinson M.I."/>
            <person name="Powell A.J."/>
            <person name="Barry K."/>
            <person name="Miller A.N."/>
            <person name="Grigoriev I.V."/>
            <person name="Debuchy R."/>
            <person name="Gladieux P."/>
            <person name="Hiltunen Thoren M."/>
            <person name="Johannesson H."/>
        </authorList>
    </citation>
    <scope>NUCLEOTIDE SEQUENCE</scope>
    <source>
        <strain evidence="4">CBS 314.62</strain>
    </source>
</reference>
<dbReference type="GO" id="GO:0007165">
    <property type="term" value="P:signal transduction"/>
    <property type="evidence" value="ECO:0007669"/>
    <property type="project" value="InterPro"/>
</dbReference>
<feature type="compositionally biased region" description="Polar residues" evidence="3">
    <location>
        <begin position="77"/>
        <end position="92"/>
    </location>
</feature>
<evidence type="ECO:0008006" key="6">
    <source>
        <dbReference type="Google" id="ProtNLM"/>
    </source>
</evidence>
<protein>
    <recommendedName>
        <fullName evidence="6">GTP-binding protein</fullName>
    </recommendedName>
</protein>
<feature type="region of interest" description="Disordered" evidence="3">
    <location>
        <begin position="260"/>
        <end position="281"/>
    </location>
</feature>
<feature type="region of interest" description="Disordered" evidence="3">
    <location>
        <begin position="515"/>
        <end position="550"/>
    </location>
</feature>
<feature type="region of interest" description="Disordered" evidence="3">
    <location>
        <begin position="124"/>
        <end position="190"/>
    </location>
</feature>
<gene>
    <name evidence="4" type="ORF">B0T22DRAFT_457149</name>
</gene>
<dbReference type="SUPFAM" id="SSF52540">
    <property type="entry name" value="P-loop containing nucleoside triphosphate hydrolases"/>
    <property type="match status" value="1"/>
</dbReference>
<evidence type="ECO:0000313" key="4">
    <source>
        <dbReference type="EMBL" id="KAK3687407.1"/>
    </source>
</evidence>
<feature type="compositionally biased region" description="Polar residues" evidence="3">
    <location>
        <begin position="40"/>
        <end position="50"/>
    </location>
</feature>
<organism evidence="4 5">
    <name type="scientific">Podospora appendiculata</name>
    <dbReference type="NCBI Taxonomy" id="314037"/>
    <lineage>
        <taxon>Eukaryota</taxon>
        <taxon>Fungi</taxon>
        <taxon>Dikarya</taxon>
        <taxon>Ascomycota</taxon>
        <taxon>Pezizomycotina</taxon>
        <taxon>Sordariomycetes</taxon>
        <taxon>Sordariomycetidae</taxon>
        <taxon>Sordariales</taxon>
        <taxon>Podosporaceae</taxon>
        <taxon>Podospora</taxon>
    </lineage>
</organism>
<evidence type="ECO:0000256" key="1">
    <source>
        <dbReference type="ARBA" id="ARBA00022741"/>
    </source>
</evidence>
<keyword evidence="1" id="KW-0547">Nucleotide-binding</keyword>
<feature type="region of interest" description="Disordered" evidence="3">
    <location>
        <begin position="428"/>
        <end position="451"/>
    </location>
</feature>
<keyword evidence="2" id="KW-0342">GTP-binding</keyword>
<feature type="region of interest" description="Disordered" evidence="3">
    <location>
        <begin position="339"/>
        <end position="363"/>
    </location>
</feature>
<dbReference type="Gene3D" id="3.40.50.300">
    <property type="entry name" value="P-loop containing nucleotide triphosphate hydrolases"/>
    <property type="match status" value="2"/>
</dbReference>
<dbReference type="GO" id="GO:0005525">
    <property type="term" value="F:GTP binding"/>
    <property type="evidence" value="ECO:0007669"/>
    <property type="project" value="UniProtKB-KW"/>
</dbReference>
<dbReference type="InterPro" id="IPR001806">
    <property type="entry name" value="Small_GTPase"/>
</dbReference>
<dbReference type="InterPro" id="IPR020849">
    <property type="entry name" value="Small_GTPase_Ras-type"/>
</dbReference>
<evidence type="ECO:0000313" key="5">
    <source>
        <dbReference type="Proteomes" id="UP001270362"/>
    </source>
</evidence>
<evidence type="ECO:0000256" key="2">
    <source>
        <dbReference type="ARBA" id="ARBA00023134"/>
    </source>
</evidence>
<name>A0AAE1CBG5_9PEZI</name>
<feature type="compositionally biased region" description="Basic and acidic residues" evidence="3">
    <location>
        <begin position="1"/>
        <end position="27"/>
    </location>
</feature>
<dbReference type="AlphaFoldDB" id="A0AAE1CBG5"/>
<feature type="compositionally biased region" description="Polar residues" evidence="3">
    <location>
        <begin position="151"/>
        <end position="164"/>
    </location>
</feature>
<dbReference type="EMBL" id="JAULSO010000002">
    <property type="protein sequence ID" value="KAK3687407.1"/>
    <property type="molecule type" value="Genomic_DNA"/>
</dbReference>
<sequence>MDRGMREDTGILKKREGEVRSARRDSYSRPGRGPGGSKIVNRNNPSSLGNHGTRRAETNHPDPGPGGRGGGKELPRIQSTTMTSSSHPPLTYTQHADMTQFTTMAYPPLYDPSLTINSRRFFTLPPHQPVDPDPVTRPLDTSHGHELNSPRRPQSASTTFSNPGSPAPTTPQPTHNNPSPTTASPSDNTPLLPVCADCRREATYMVEVTNYPALHLPKVRAHVLAKGDYDAVLLVYDISNRASFTSIPALHAEIPLTTTTTTTGGTKRRKASATGHVATASADDARGETAVALIGNKSDVDETVGLEKEAILQEAEVEQRSLVHPLYRESWYLRAYDDDEHEPPPLSPRSARSLPVARREEKENEEYVRRSVFSEGGGGGLRTSVFSARRELDFVPEEQYPPTSSTTTNKPPEPTGETLEKWIAFADPEGEGDGAASTATEDCTRVDSRTSDITTPAVAKRQVSRLEGETLARSLLLSLPFYETSAKTGDNVEAVFEAIVREVLRRMGREVVGLGGAAAHAPGEHGKERKMGSRRERKKEREREREKERDGVMAAVAMDPVVVDGNGNEGASDGAEAVVLEDVTDVLATVPVSHKRRRESVLGRFMKVFTKRSAVMVSDIAA</sequence>
<feature type="compositionally biased region" description="Basic and acidic residues" evidence="3">
    <location>
        <begin position="522"/>
        <end position="550"/>
    </location>
</feature>
<dbReference type="PANTHER" id="PTHR24070">
    <property type="entry name" value="RAS, DI-RAS, AND RHEB FAMILY MEMBERS OF SMALL GTPASE SUPERFAMILY"/>
    <property type="match status" value="1"/>
</dbReference>
<dbReference type="InterPro" id="IPR027417">
    <property type="entry name" value="P-loop_NTPase"/>
</dbReference>
<proteinExistence type="predicted"/>
<evidence type="ECO:0000256" key="3">
    <source>
        <dbReference type="SAM" id="MobiDB-lite"/>
    </source>
</evidence>
<dbReference type="Proteomes" id="UP001270362">
    <property type="component" value="Unassembled WGS sequence"/>
</dbReference>
<dbReference type="GO" id="GO:0016020">
    <property type="term" value="C:membrane"/>
    <property type="evidence" value="ECO:0007669"/>
    <property type="project" value="InterPro"/>
</dbReference>
<feature type="region of interest" description="Disordered" evidence="3">
    <location>
        <begin position="394"/>
        <end position="415"/>
    </location>
</feature>